<dbReference type="Proteomes" id="UP000078558">
    <property type="component" value="Chromosome I"/>
</dbReference>
<dbReference type="RefSeq" id="WP_067755935.1">
    <property type="nucleotide sequence ID" value="NZ_LT907988.1"/>
</dbReference>
<dbReference type="EMBL" id="LT907988">
    <property type="protein sequence ID" value="SOE46482.1"/>
    <property type="molecule type" value="Genomic_DNA"/>
</dbReference>
<dbReference type="STRING" id="1851544.ODI_04117"/>
<dbReference type="KEGG" id="odi:ODI_R0319"/>
<feature type="compositionally biased region" description="Low complexity" evidence="1">
    <location>
        <begin position="252"/>
        <end position="261"/>
    </location>
</feature>
<proteinExistence type="predicted"/>
<dbReference type="InterPro" id="IPR050026">
    <property type="entry name" value="PHA_gran_PhaM_N"/>
</dbReference>
<protein>
    <submittedName>
        <fullName evidence="2">Uncharacterized protein</fullName>
    </submittedName>
</protein>
<reference evidence="3 4" key="2">
    <citation type="submission" date="2017-08" db="EMBL/GenBank/DDBJ databases">
        <authorList>
            <person name="de Groot N.N."/>
        </authorList>
    </citation>
    <scope>NUCLEOTIDE SEQUENCE [LARGE SCALE GENOMIC DNA]</scope>
    <source>
        <strain evidence="3">Orrdi1</strain>
    </source>
</reference>
<dbReference type="AlphaFoldDB" id="A0A1C3K4G5"/>
<name>A0A1C3K4G5_9BURK</name>
<sequence length="274" mass="27259">MTQTPKNPFVLPGVGQSPELAGNPIMASMEMMRQAWSSLAGAGGLAQSMPITPPLSLEDLERRISDLRTVENWLQLNLSLLGSTIQGLEVQRATISTLRAFADGMSASAPGGAGEGSPLDVLLGIRRPAEGRSPRQAAKPAASQAAAAPAAPAPADKAPEAAAAAVPGTEGLAAAAAEATPAAANAWWNLLQQQFDTLAQATAASMPGMGAGAAKPAAKASAQPAAKPGAKPASATAPAAKSSAAPRKRATKSSSKPAAKSAAKRAPRKTVAGG</sequence>
<dbReference type="EMBL" id="FLRC01000033">
    <property type="protein sequence ID" value="SBT26344.1"/>
    <property type="molecule type" value="Genomic_DNA"/>
</dbReference>
<dbReference type="OrthoDB" id="8566581at2"/>
<dbReference type="NCBIfam" id="NF043076">
    <property type="entry name" value="PHA_gran_PhaM"/>
    <property type="match status" value="1"/>
</dbReference>
<evidence type="ECO:0000313" key="4">
    <source>
        <dbReference type="Proteomes" id="UP000078558"/>
    </source>
</evidence>
<evidence type="ECO:0000313" key="2">
    <source>
        <dbReference type="EMBL" id="SBT26344.1"/>
    </source>
</evidence>
<feature type="compositionally biased region" description="Low complexity" evidence="1">
    <location>
        <begin position="137"/>
        <end position="164"/>
    </location>
</feature>
<gene>
    <name evidence="2" type="ORF">ODI_04117</name>
    <name evidence="3" type="ORF">ODI_R0319</name>
</gene>
<keyword evidence="4" id="KW-1185">Reference proteome</keyword>
<evidence type="ECO:0000256" key="1">
    <source>
        <dbReference type="SAM" id="MobiDB-lite"/>
    </source>
</evidence>
<feature type="region of interest" description="Disordered" evidence="1">
    <location>
        <begin position="131"/>
        <end position="164"/>
    </location>
</feature>
<accession>A0A1C3K4G5</accession>
<reference evidence="2 4" key="1">
    <citation type="submission" date="2016-06" db="EMBL/GenBank/DDBJ databases">
        <authorList>
            <person name="Kjaerup R.B."/>
            <person name="Dalgaard T.S."/>
            <person name="Juul-Madsen H.R."/>
        </authorList>
    </citation>
    <scope>NUCLEOTIDE SEQUENCE [LARGE SCALE GENOMIC DNA]</scope>
    <source>
        <strain evidence="2">Orrdi1</strain>
    </source>
</reference>
<organism evidence="2 4">
    <name type="scientific">Orrella dioscoreae</name>
    <dbReference type="NCBI Taxonomy" id="1851544"/>
    <lineage>
        <taxon>Bacteria</taxon>
        <taxon>Pseudomonadati</taxon>
        <taxon>Pseudomonadota</taxon>
        <taxon>Betaproteobacteria</taxon>
        <taxon>Burkholderiales</taxon>
        <taxon>Alcaligenaceae</taxon>
        <taxon>Orrella</taxon>
    </lineage>
</organism>
<evidence type="ECO:0000313" key="3">
    <source>
        <dbReference type="EMBL" id="SOE46482.1"/>
    </source>
</evidence>
<feature type="compositionally biased region" description="Low complexity" evidence="1">
    <location>
        <begin position="207"/>
        <end position="245"/>
    </location>
</feature>
<feature type="region of interest" description="Disordered" evidence="1">
    <location>
        <begin position="207"/>
        <end position="274"/>
    </location>
</feature>